<dbReference type="Pfam" id="PF19579">
    <property type="entry name" value="FtsL_2"/>
    <property type="match status" value="1"/>
</dbReference>
<dbReference type="RefSeq" id="WP_014790400.1">
    <property type="nucleotide sequence ID" value="NC_018016.1"/>
</dbReference>
<dbReference type="GeneID" id="71569491"/>
<organism evidence="2 3">
    <name type="scientific">Ornithobacterium rhinotracheale (strain ATCC 51463 / DSM 15997 / CCUG 23171 / CIP 104009 / LMG 9086)</name>
    <dbReference type="NCBI Taxonomy" id="867902"/>
    <lineage>
        <taxon>Bacteria</taxon>
        <taxon>Pseudomonadati</taxon>
        <taxon>Bacteroidota</taxon>
        <taxon>Flavobacteriia</taxon>
        <taxon>Flavobacteriales</taxon>
        <taxon>Weeksellaceae</taxon>
        <taxon>Ornithobacterium</taxon>
    </lineage>
</organism>
<dbReference type="InterPro" id="IPR045755">
    <property type="entry name" value="FtsL-like"/>
</dbReference>
<accession>I3ZYJ5</accession>
<feature type="coiled-coil region" evidence="1">
    <location>
        <begin position="46"/>
        <end position="73"/>
    </location>
</feature>
<dbReference type="EMBL" id="CP003283">
    <property type="protein sequence ID" value="AFL96779.1"/>
    <property type="molecule type" value="Genomic_DNA"/>
</dbReference>
<protein>
    <recommendedName>
        <fullName evidence="4">S-adenosyl-methyltransferase</fullName>
    </recommendedName>
</protein>
<keyword evidence="3" id="KW-1185">Reference proteome</keyword>
<name>I3ZYJ5_ORNRL</name>
<dbReference type="Proteomes" id="UP000006051">
    <property type="component" value="Chromosome"/>
</dbReference>
<dbReference type="HOGENOM" id="CLU_110694_3_0_10"/>
<evidence type="ECO:0000256" key="1">
    <source>
        <dbReference type="SAM" id="Coils"/>
    </source>
</evidence>
<sequence>MAKKKKKVQDYVKGKFLVDEGSINNWKFMGFLALLAMISIISSQYADKQVVKIKKLETKVSNLKSEYAFVHKQLMQHQMRSHVADMVAKDSIKNSTVQPYRMIEK</sequence>
<proteinExistence type="predicted"/>
<evidence type="ECO:0000313" key="2">
    <source>
        <dbReference type="EMBL" id="AFL96779.1"/>
    </source>
</evidence>
<evidence type="ECO:0000313" key="3">
    <source>
        <dbReference type="Proteomes" id="UP000006051"/>
    </source>
</evidence>
<dbReference type="STRING" id="867902.Ornrh_0578"/>
<reference evidence="2 3" key="1">
    <citation type="submission" date="2012-06" db="EMBL/GenBank/DDBJ databases">
        <title>The complete genome of Ornithobacterium rhinotracheale DSM 15997.</title>
        <authorList>
            <consortium name="US DOE Joint Genome Institute (JGI-PGF)"/>
            <person name="Lucas S."/>
            <person name="Copeland A."/>
            <person name="Lapidus A."/>
            <person name="Goodwin L."/>
            <person name="Pitluck S."/>
            <person name="Peters L."/>
            <person name="Mikhailova N."/>
            <person name="Teshima H."/>
            <person name="Kyrpides N."/>
            <person name="Mavromatis K."/>
            <person name="Pagani I."/>
            <person name="Ivanova N."/>
            <person name="Ovchinnikova G."/>
            <person name="Zeytun A."/>
            <person name="Detter J.C."/>
            <person name="Han C."/>
            <person name="Land M."/>
            <person name="Hauser L."/>
            <person name="Markowitz V."/>
            <person name="Cheng J.-F."/>
            <person name="Hugenholtz P."/>
            <person name="Woyke T."/>
            <person name="Wu D."/>
            <person name="Lang E."/>
            <person name="Kopitz M."/>
            <person name="Brambilla E."/>
            <person name="Klenk H.-P."/>
            <person name="Eisen J.A."/>
        </authorList>
    </citation>
    <scope>NUCLEOTIDE SEQUENCE [LARGE SCALE GENOMIC DNA]</scope>
    <source>
        <strain evidence="3">ATCC 51463 / DSM 15997 / CCUG 23171 / LMG 9086</strain>
    </source>
</reference>
<dbReference type="AlphaFoldDB" id="I3ZYJ5"/>
<evidence type="ECO:0008006" key="4">
    <source>
        <dbReference type="Google" id="ProtNLM"/>
    </source>
</evidence>
<dbReference type="KEGG" id="orh:Ornrh_0578"/>
<gene>
    <name evidence="2" type="ordered locus">Ornrh_0578</name>
</gene>
<keyword evidence="1" id="KW-0175">Coiled coil</keyword>
<dbReference type="GeneID" id="97257313"/>